<feature type="transmembrane region" description="Helical" evidence="1">
    <location>
        <begin position="83"/>
        <end position="104"/>
    </location>
</feature>
<dbReference type="Proteomes" id="UP000646877">
    <property type="component" value="Unassembled WGS sequence"/>
</dbReference>
<protein>
    <submittedName>
        <fullName evidence="2">Uncharacterized protein</fullName>
    </submittedName>
</protein>
<evidence type="ECO:0000313" key="3">
    <source>
        <dbReference type="Proteomes" id="UP000646877"/>
    </source>
</evidence>
<accession>A0A8I2H9E3</accession>
<name>A0A8I2H9E3_9GAMM</name>
<organism evidence="2 3">
    <name type="scientific">Pseudoalteromonas maricaloris</name>
    <dbReference type="NCBI Taxonomy" id="184924"/>
    <lineage>
        <taxon>Bacteria</taxon>
        <taxon>Pseudomonadati</taxon>
        <taxon>Pseudomonadota</taxon>
        <taxon>Gammaproteobacteria</taxon>
        <taxon>Alteromonadales</taxon>
        <taxon>Pseudoalteromonadaceae</taxon>
        <taxon>Pseudoalteromonas</taxon>
    </lineage>
</organism>
<keyword evidence="1" id="KW-1133">Transmembrane helix</keyword>
<evidence type="ECO:0000256" key="1">
    <source>
        <dbReference type="SAM" id="Phobius"/>
    </source>
</evidence>
<comment type="caution">
    <text evidence="2">The sequence shown here is derived from an EMBL/GenBank/DDBJ whole genome shotgun (WGS) entry which is preliminary data.</text>
</comment>
<keyword evidence="1" id="KW-0812">Transmembrane</keyword>
<dbReference type="AlphaFoldDB" id="A0A8I2H9E3"/>
<feature type="transmembrane region" description="Helical" evidence="1">
    <location>
        <begin position="52"/>
        <end position="68"/>
    </location>
</feature>
<sequence length="112" mass="12577">MVYKIIGGVAIFLSIVALYPSMQPGAPSVIGFYLTLLSMFISALASQRQLPYYFYCVALFSLSNVLFLNDGTRLSLLFIQGDWTYICSMYSLFLVVLCIGSLLIRYKTRSSQ</sequence>
<dbReference type="EMBL" id="WEIA01000016">
    <property type="protein sequence ID" value="NLR23534.1"/>
    <property type="molecule type" value="Genomic_DNA"/>
</dbReference>
<proteinExistence type="predicted"/>
<feature type="transmembrane region" description="Helical" evidence="1">
    <location>
        <begin position="28"/>
        <end position="45"/>
    </location>
</feature>
<reference evidence="2" key="1">
    <citation type="submission" date="2019-10" db="EMBL/GenBank/DDBJ databases">
        <authorList>
            <person name="Paulsen S."/>
        </authorList>
    </citation>
    <scope>NUCLEOTIDE SEQUENCE</scope>
    <source>
        <strain evidence="2">LMG 19692</strain>
    </source>
</reference>
<gene>
    <name evidence="2" type="ORF">F9Y85_19885</name>
</gene>
<evidence type="ECO:0000313" key="2">
    <source>
        <dbReference type="EMBL" id="NLR23534.1"/>
    </source>
</evidence>
<feature type="transmembrane region" description="Helical" evidence="1">
    <location>
        <begin position="5"/>
        <end position="22"/>
    </location>
</feature>
<keyword evidence="1" id="KW-0472">Membrane</keyword>